<accession>A0AA36B895</accession>
<dbReference type="EMBL" id="OX597823">
    <property type="protein sequence ID" value="CAI9728981.1"/>
    <property type="molecule type" value="Genomic_DNA"/>
</dbReference>
<reference evidence="3" key="1">
    <citation type="submission" date="2023-08" db="EMBL/GenBank/DDBJ databases">
        <authorList>
            <person name="Alioto T."/>
            <person name="Alioto T."/>
            <person name="Gomez Garrido J."/>
        </authorList>
    </citation>
    <scope>NUCLEOTIDE SEQUENCE</scope>
</reference>
<dbReference type="PANTHER" id="PTHR21228">
    <property type="entry name" value="FAST LEU-RICH DOMAIN-CONTAINING"/>
    <property type="match status" value="1"/>
</dbReference>
<gene>
    <name evidence="3" type="ORF">OCTVUL_1B029971</name>
</gene>
<keyword evidence="4" id="KW-1185">Reference proteome</keyword>
<evidence type="ECO:0000313" key="3">
    <source>
        <dbReference type="EMBL" id="CAI9728981.1"/>
    </source>
</evidence>
<dbReference type="PANTHER" id="PTHR21228:SF40">
    <property type="entry name" value="LD45607P"/>
    <property type="match status" value="1"/>
</dbReference>
<dbReference type="Proteomes" id="UP001162480">
    <property type="component" value="Chromosome 10"/>
</dbReference>
<dbReference type="InterPro" id="IPR013584">
    <property type="entry name" value="RAP"/>
</dbReference>
<evidence type="ECO:0000259" key="2">
    <source>
        <dbReference type="PROSITE" id="PS51286"/>
    </source>
</evidence>
<dbReference type="InterPro" id="IPR050870">
    <property type="entry name" value="FAST_kinase"/>
</dbReference>
<dbReference type="SMART" id="SM00952">
    <property type="entry name" value="RAP"/>
    <property type="match status" value="1"/>
</dbReference>
<feature type="domain" description="RAP" evidence="2">
    <location>
        <begin position="755"/>
        <end position="814"/>
    </location>
</feature>
<evidence type="ECO:0000313" key="4">
    <source>
        <dbReference type="Proteomes" id="UP001162480"/>
    </source>
</evidence>
<feature type="compositionally biased region" description="Low complexity" evidence="1">
    <location>
        <begin position="53"/>
        <end position="64"/>
    </location>
</feature>
<dbReference type="GO" id="GO:0000963">
    <property type="term" value="P:mitochondrial RNA processing"/>
    <property type="evidence" value="ECO:0007669"/>
    <property type="project" value="TreeGrafter"/>
</dbReference>
<dbReference type="AlphaFoldDB" id="A0AA36B895"/>
<evidence type="ECO:0000256" key="1">
    <source>
        <dbReference type="SAM" id="MobiDB-lite"/>
    </source>
</evidence>
<proteinExistence type="predicted"/>
<dbReference type="GO" id="GO:0044528">
    <property type="term" value="P:regulation of mitochondrial mRNA stability"/>
    <property type="evidence" value="ECO:0007669"/>
    <property type="project" value="TreeGrafter"/>
</dbReference>
<dbReference type="Pfam" id="PF08373">
    <property type="entry name" value="RAP"/>
    <property type="match status" value="1"/>
</dbReference>
<dbReference type="GO" id="GO:0003723">
    <property type="term" value="F:RNA binding"/>
    <property type="evidence" value="ECO:0007669"/>
    <property type="project" value="TreeGrafter"/>
</dbReference>
<dbReference type="GO" id="GO:0005759">
    <property type="term" value="C:mitochondrial matrix"/>
    <property type="evidence" value="ECO:0007669"/>
    <property type="project" value="TreeGrafter"/>
</dbReference>
<dbReference type="GO" id="GO:0035770">
    <property type="term" value="C:ribonucleoprotein granule"/>
    <property type="evidence" value="ECO:0007669"/>
    <property type="project" value="TreeGrafter"/>
</dbReference>
<protein>
    <recommendedName>
        <fullName evidence="2">RAP domain-containing protein</fullName>
    </recommendedName>
</protein>
<name>A0AA36B895_OCTVU</name>
<organism evidence="3 4">
    <name type="scientific">Octopus vulgaris</name>
    <name type="common">Common octopus</name>
    <dbReference type="NCBI Taxonomy" id="6645"/>
    <lineage>
        <taxon>Eukaryota</taxon>
        <taxon>Metazoa</taxon>
        <taxon>Spiralia</taxon>
        <taxon>Lophotrochozoa</taxon>
        <taxon>Mollusca</taxon>
        <taxon>Cephalopoda</taxon>
        <taxon>Coleoidea</taxon>
        <taxon>Octopodiformes</taxon>
        <taxon>Octopoda</taxon>
        <taxon>Incirrata</taxon>
        <taxon>Octopodidae</taxon>
        <taxon>Octopus</taxon>
    </lineage>
</organism>
<sequence>MNTESYGVQVFSLDIGEVKEISSQLHVTGKEAGLATPALSTLSSHPVSSRQATPSSTTSPVVSSDLADESESEYFPSPESDDSDSDADIPILISKNMILLKTICQKCSKRVSLQFLGLLYKSSSVSTLCFKEFQNQLKKSVGFQISSLHQYLPFYQNQNNLVQGKNQKVQFLKKSYSSLQEDKYTPVFQHQETENEHFYNYLSHNQEYQSFFLSRVYIKHCSQNQATDLNDFLHNFQTYSPTQILDKFHDLSKFSAEKRHKLFTNEIFLEICRLLIDQLPKWNTEQLFHYMNIIIHLEFRSSSTKQQRKIGVQMAKVIDDQCVLRSKDFTLKQFFQANDFFFLLYYYRACKFKHTFFRIIEDRLLNKHEIVLSLFYANLARKMSLEITVQILQCLPSISESLSIEETAIICLGFFKTKKQIRNSDFLEASAKKLNESLAQADSLTVASIFKGFQISCSKAVDRTMLPLFNELDALINPISKHLHQYTYSTFMHIILFFHNIHFVSDEFLANVKNRLNFEEFFKYRLKDITKICFSVANLEPVLGPVPEFWDKILQELESGKRKDEILQHPQCLLNILVAMTFLDLYPFQLIDFIFQPKMLEQIHDLRKTQRLDLRRELFHLSESVKLERPNYTGPLLPDNFLSTLSRNHEVFCKLPDLKSPDLSHRESLLLNFLKQLDTLINDNEKYQIVCFLPHFQTADIEMQIGHDGKLLPLDQRVLNGFNSVNKNNDQNKTTTALNSLLLQMVGSSSSVQRVALLVLGPNAFCRFHSNNEVSYVLTGLHKARIRQLKKKGFKVIEVPFFEICEGKDKVYRKLTTAFSELTH</sequence>
<feature type="compositionally biased region" description="Polar residues" evidence="1">
    <location>
        <begin position="41"/>
        <end position="52"/>
    </location>
</feature>
<dbReference type="PROSITE" id="PS51286">
    <property type="entry name" value="RAP"/>
    <property type="match status" value="1"/>
</dbReference>
<feature type="region of interest" description="Disordered" evidence="1">
    <location>
        <begin position="41"/>
        <end position="86"/>
    </location>
</feature>